<dbReference type="AlphaFoldDB" id="A0A061J9F2"/>
<evidence type="ECO:0008006" key="3">
    <source>
        <dbReference type="Google" id="ProtNLM"/>
    </source>
</evidence>
<evidence type="ECO:0000313" key="1">
    <source>
        <dbReference type="EMBL" id="ESL11524.1"/>
    </source>
</evidence>
<dbReference type="OrthoDB" id="248616at2759"/>
<keyword evidence="2" id="KW-1185">Reference proteome</keyword>
<protein>
    <recommendedName>
        <fullName evidence="3">Elongin-C</fullName>
    </recommendedName>
</protein>
<sequence length="142" mass="15772">MSKKTRALPPPEQAVAAPIAFDNSYMICLRSADNRLFLVDRNCAMVSAVIRSAMWKGRRNSGGTSTSSVTTSLDMPVMTTIGTENYETITLDEVGGDLLELALEAMYFKYRYDGDPERRPLEPQHSPEDRHKLAALSALLDM</sequence>
<dbReference type="EMBL" id="AUPL01000722">
    <property type="protein sequence ID" value="ESL11524.1"/>
    <property type="molecule type" value="Genomic_DNA"/>
</dbReference>
<gene>
    <name evidence="1" type="ORF">TRSC58_00722</name>
</gene>
<accession>A0A061J9F2</accession>
<dbReference type="Gene3D" id="3.30.710.10">
    <property type="entry name" value="Potassium Channel Kv1.1, Chain A"/>
    <property type="match status" value="1"/>
</dbReference>
<evidence type="ECO:0000313" key="2">
    <source>
        <dbReference type="Proteomes" id="UP000031737"/>
    </source>
</evidence>
<organism evidence="1 2">
    <name type="scientific">Trypanosoma rangeli SC58</name>
    <dbReference type="NCBI Taxonomy" id="429131"/>
    <lineage>
        <taxon>Eukaryota</taxon>
        <taxon>Discoba</taxon>
        <taxon>Euglenozoa</taxon>
        <taxon>Kinetoplastea</taxon>
        <taxon>Metakinetoplastina</taxon>
        <taxon>Trypanosomatida</taxon>
        <taxon>Trypanosomatidae</taxon>
        <taxon>Trypanosoma</taxon>
        <taxon>Herpetosoma</taxon>
    </lineage>
</organism>
<name>A0A061J9F2_TRYRA</name>
<dbReference type="VEuPathDB" id="TriTrypDB:TRSC58_00722"/>
<dbReference type="Proteomes" id="UP000031737">
    <property type="component" value="Unassembled WGS sequence"/>
</dbReference>
<reference evidence="1 2" key="1">
    <citation type="submission" date="2013-07" db="EMBL/GenBank/DDBJ databases">
        <authorList>
            <person name="Stoco P.H."/>
            <person name="Wagner G."/>
            <person name="Gerber A."/>
            <person name="Zaha A."/>
            <person name="Thompson C."/>
            <person name="Bartholomeu D.C."/>
            <person name="Luckemeyer D.D."/>
            <person name="Bahia D."/>
            <person name="Loreto E."/>
            <person name="Prestes E.B."/>
            <person name="Lima F.M."/>
            <person name="Rodrigues-Luiz G."/>
            <person name="Vallejo G.A."/>
            <person name="Filho J.F."/>
            <person name="Monteiro K.M."/>
            <person name="Tyler K.M."/>
            <person name="de Almeida L.G."/>
            <person name="Ortiz M.F."/>
            <person name="Siervo M.A."/>
            <person name="de Moraes M.H."/>
            <person name="Cunha O.L."/>
            <person name="Mendonca-Neto R."/>
            <person name="Silva R."/>
            <person name="Teixeira S.M."/>
            <person name="Murta S.M."/>
            <person name="Sincero T.C."/>
            <person name="Mendes T.A."/>
            <person name="Urmenyi T.P."/>
            <person name="Silva V.G."/>
            <person name="da Rocha W.D."/>
            <person name="Andersson B."/>
            <person name="Romanha A.J."/>
            <person name="Steindel M."/>
            <person name="de Vasconcelos A.T."/>
            <person name="Grisard E.C."/>
        </authorList>
    </citation>
    <scope>NUCLEOTIDE SEQUENCE [LARGE SCALE GENOMIC DNA]</scope>
    <source>
        <strain evidence="1 2">SC58</strain>
    </source>
</reference>
<dbReference type="InterPro" id="IPR011333">
    <property type="entry name" value="SKP1/BTB/POZ_sf"/>
</dbReference>
<proteinExistence type="predicted"/>
<comment type="caution">
    <text evidence="1">The sequence shown here is derived from an EMBL/GenBank/DDBJ whole genome shotgun (WGS) entry which is preliminary data.</text>
</comment>
<dbReference type="SUPFAM" id="SSF54695">
    <property type="entry name" value="POZ domain"/>
    <property type="match status" value="1"/>
</dbReference>